<evidence type="ECO:0000259" key="3">
    <source>
        <dbReference type="PROSITE" id="PS50006"/>
    </source>
</evidence>
<feature type="domain" description="FHA" evidence="3">
    <location>
        <begin position="53"/>
        <end position="102"/>
    </location>
</feature>
<dbReference type="EMBL" id="AP017470">
    <property type="protein sequence ID" value="BBB32095.1"/>
    <property type="molecule type" value="Genomic_DNA"/>
</dbReference>
<dbReference type="SMART" id="SM00240">
    <property type="entry name" value="FHA"/>
    <property type="match status" value="1"/>
</dbReference>
<dbReference type="RefSeq" id="WP_201328434.1">
    <property type="nucleotide sequence ID" value="NZ_AP017470.1"/>
</dbReference>
<dbReference type="InterPro" id="IPR050469">
    <property type="entry name" value="Diguanylate_Cyclase"/>
</dbReference>
<evidence type="ECO:0000313" key="5">
    <source>
        <dbReference type="EMBL" id="BBB32095.1"/>
    </source>
</evidence>
<dbReference type="FunFam" id="3.30.70.270:FF:000001">
    <property type="entry name" value="Diguanylate cyclase domain protein"/>
    <property type="match status" value="1"/>
</dbReference>
<dbReference type="SMART" id="SM00267">
    <property type="entry name" value="GGDEF"/>
    <property type="match status" value="1"/>
</dbReference>
<feature type="domain" description="GGDEF" evidence="4">
    <location>
        <begin position="171"/>
        <end position="305"/>
    </location>
</feature>
<dbReference type="InterPro" id="IPR043128">
    <property type="entry name" value="Rev_trsase/Diguanyl_cyclase"/>
</dbReference>
<dbReference type="Proteomes" id="UP000595564">
    <property type="component" value="Chromosome"/>
</dbReference>
<name>A0A7R6SXZ7_9BACT</name>
<evidence type="ECO:0000256" key="2">
    <source>
        <dbReference type="ARBA" id="ARBA00034247"/>
    </source>
</evidence>
<dbReference type="KEGG" id="thyd:TTHT_0506"/>
<dbReference type="PANTHER" id="PTHR45138">
    <property type="entry name" value="REGULATORY COMPONENTS OF SENSORY TRANSDUCTION SYSTEM"/>
    <property type="match status" value="1"/>
</dbReference>
<evidence type="ECO:0000313" key="6">
    <source>
        <dbReference type="Proteomes" id="UP000595564"/>
    </source>
</evidence>
<organism evidence="5 6">
    <name type="scientific">Thermotomaculum hydrothermale</name>
    <dbReference type="NCBI Taxonomy" id="981385"/>
    <lineage>
        <taxon>Bacteria</taxon>
        <taxon>Pseudomonadati</taxon>
        <taxon>Acidobacteriota</taxon>
        <taxon>Holophagae</taxon>
        <taxon>Thermotomaculales</taxon>
        <taxon>Thermotomaculaceae</taxon>
        <taxon>Thermotomaculum</taxon>
    </lineage>
</organism>
<dbReference type="CDD" id="cd01949">
    <property type="entry name" value="GGDEF"/>
    <property type="match status" value="1"/>
</dbReference>
<dbReference type="Gene3D" id="3.30.70.270">
    <property type="match status" value="1"/>
</dbReference>
<dbReference type="InterPro" id="IPR000253">
    <property type="entry name" value="FHA_dom"/>
</dbReference>
<evidence type="ECO:0000259" key="4">
    <source>
        <dbReference type="PROSITE" id="PS50887"/>
    </source>
</evidence>
<dbReference type="EC" id="2.7.7.65" evidence="1"/>
<dbReference type="SUPFAM" id="SSF55073">
    <property type="entry name" value="Nucleotide cyclase"/>
    <property type="match status" value="1"/>
</dbReference>
<dbReference type="Pfam" id="PF00990">
    <property type="entry name" value="GGDEF"/>
    <property type="match status" value="1"/>
</dbReference>
<comment type="catalytic activity">
    <reaction evidence="2">
        <text>2 GTP = 3',3'-c-di-GMP + 2 diphosphate</text>
        <dbReference type="Rhea" id="RHEA:24898"/>
        <dbReference type="ChEBI" id="CHEBI:33019"/>
        <dbReference type="ChEBI" id="CHEBI:37565"/>
        <dbReference type="ChEBI" id="CHEBI:58805"/>
        <dbReference type="EC" id="2.7.7.65"/>
    </reaction>
</comment>
<proteinExistence type="predicted"/>
<sequence>MSEKEHKEWKTQIIKPGDLKKKTQENITLIPTLVVIAGDLFGQMINLEERKKVFVGRGSECDIVINNPSLSRKHCVVKNENGKIIIEDLGSTNGTFINGNRIKKQELESGERVFLGDICAFKFAYQDDIDLDLNRLILEKAIKDRLTNVYNRTYFDELLRKEFVFHKRANLPLSLVFVDLDDFKKINDTFGHMCGDEILKKVAMSLKSNVRESDYVCRYGGEEFVIILKNTSFEKAMKKAETLRKRIESLELLCNSNSVGVTASFGVSTLEDNNFKSEKRLLAEADSAMYKAKELGKNMVIGQKPSEI</sequence>
<dbReference type="NCBIfam" id="TIGR00254">
    <property type="entry name" value="GGDEF"/>
    <property type="match status" value="1"/>
</dbReference>
<dbReference type="PROSITE" id="PS50006">
    <property type="entry name" value="FHA_DOMAIN"/>
    <property type="match status" value="1"/>
</dbReference>
<reference evidence="5 6" key="1">
    <citation type="journal article" date="2012" name="Extremophiles">
        <title>Thermotomaculum hydrothermale gen. nov., sp. nov., a novel heterotrophic thermophile within the phylum Acidobacteria from a deep-sea hydrothermal vent chimney in the Southern Okinawa Trough.</title>
        <authorList>
            <person name="Izumi H."/>
            <person name="Nunoura T."/>
            <person name="Miyazaki M."/>
            <person name="Mino S."/>
            <person name="Toki T."/>
            <person name="Takai K."/>
            <person name="Sako Y."/>
            <person name="Sawabe T."/>
            <person name="Nakagawa S."/>
        </authorList>
    </citation>
    <scope>NUCLEOTIDE SEQUENCE [LARGE SCALE GENOMIC DNA]</scope>
    <source>
        <strain evidence="5 6">AC55</strain>
    </source>
</reference>
<dbReference type="CDD" id="cd00060">
    <property type="entry name" value="FHA"/>
    <property type="match status" value="1"/>
</dbReference>
<dbReference type="InterPro" id="IPR029787">
    <property type="entry name" value="Nucleotide_cyclase"/>
</dbReference>
<dbReference type="InterPro" id="IPR008984">
    <property type="entry name" value="SMAD_FHA_dom_sf"/>
</dbReference>
<dbReference type="InterPro" id="IPR000160">
    <property type="entry name" value="GGDEF_dom"/>
</dbReference>
<dbReference type="Pfam" id="PF00498">
    <property type="entry name" value="FHA"/>
    <property type="match status" value="1"/>
</dbReference>
<evidence type="ECO:0000256" key="1">
    <source>
        <dbReference type="ARBA" id="ARBA00012528"/>
    </source>
</evidence>
<keyword evidence="6" id="KW-1185">Reference proteome</keyword>
<dbReference type="AlphaFoldDB" id="A0A7R6SXZ7"/>
<accession>A0A7R6SXZ7</accession>
<gene>
    <name evidence="5" type="ORF">TTHT_0506</name>
</gene>
<dbReference type="GO" id="GO:0052621">
    <property type="term" value="F:diguanylate cyclase activity"/>
    <property type="evidence" value="ECO:0007669"/>
    <property type="project" value="UniProtKB-EC"/>
</dbReference>
<protein>
    <recommendedName>
        <fullName evidence="1">diguanylate cyclase</fullName>
        <ecNumber evidence="1">2.7.7.65</ecNumber>
    </recommendedName>
</protein>
<dbReference type="Gene3D" id="2.60.200.20">
    <property type="match status" value="1"/>
</dbReference>
<dbReference type="SUPFAM" id="SSF49879">
    <property type="entry name" value="SMAD/FHA domain"/>
    <property type="match status" value="1"/>
</dbReference>
<dbReference type="PANTHER" id="PTHR45138:SF9">
    <property type="entry name" value="DIGUANYLATE CYCLASE DGCM-RELATED"/>
    <property type="match status" value="1"/>
</dbReference>
<dbReference type="PROSITE" id="PS50887">
    <property type="entry name" value="GGDEF"/>
    <property type="match status" value="1"/>
</dbReference>